<dbReference type="OrthoDB" id="9816323at2"/>
<accession>A0A1I1DXS8</accession>
<dbReference type="AlphaFoldDB" id="A0A1I1DXS8"/>
<sequence>MKFGMRTPSLKKSFSARTKGRATRAWKSAVIPGYGKKGMGMIKNPRKSLHNRIYHRTTFSLTDLLK</sequence>
<evidence type="ECO:0000313" key="2">
    <source>
        <dbReference type="Proteomes" id="UP000199376"/>
    </source>
</evidence>
<evidence type="ECO:0008006" key="3">
    <source>
        <dbReference type="Google" id="ProtNLM"/>
    </source>
</evidence>
<reference evidence="1 2" key="1">
    <citation type="submission" date="2016-10" db="EMBL/GenBank/DDBJ databases">
        <authorList>
            <person name="de Groot N.N."/>
        </authorList>
    </citation>
    <scope>NUCLEOTIDE SEQUENCE [LARGE SCALE GENOMIC DNA]</scope>
    <source>
        <strain evidence="1 2">DSM 19113</strain>
    </source>
</reference>
<proteinExistence type="predicted"/>
<organism evidence="1 2">
    <name type="scientific">Fructobacillus durionis</name>
    <dbReference type="NCBI Taxonomy" id="283737"/>
    <lineage>
        <taxon>Bacteria</taxon>
        <taxon>Bacillati</taxon>
        <taxon>Bacillota</taxon>
        <taxon>Bacilli</taxon>
        <taxon>Lactobacillales</taxon>
        <taxon>Lactobacillaceae</taxon>
        <taxon>Fructobacillus</taxon>
    </lineage>
</organism>
<protein>
    <recommendedName>
        <fullName evidence="3">Phage protein</fullName>
    </recommendedName>
</protein>
<name>A0A1I1DXS8_9LACO</name>
<keyword evidence="2" id="KW-1185">Reference proteome</keyword>
<evidence type="ECO:0000313" key="1">
    <source>
        <dbReference type="EMBL" id="SFB77808.1"/>
    </source>
</evidence>
<gene>
    <name evidence="1" type="ORF">SAMN05660453_0105</name>
</gene>
<dbReference type="Proteomes" id="UP000199376">
    <property type="component" value="Unassembled WGS sequence"/>
</dbReference>
<dbReference type="RefSeq" id="WP_091501008.1">
    <property type="nucleotide sequence ID" value="NZ_FOLI01000001.1"/>
</dbReference>
<dbReference type="EMBL" id="FOLI01000001">
    <property type="protein sequence ID" value="SFB77808.1"/>
    <property type="molecule type" value="Genomic_DNA"/>
</dbReference>